<evidence type="ECO:0008006" key="3">
    <source>
        <dbReference type="Google" id="ProtNLM"/>
    </source>
</evidence>
<name>A0A0E2Z232_9GAMM</name>
<dbReference type="Proteomes" id="UP000028839">
    <property type="component" value="Unassembled WGS sequence"/>
</dbReference>
<proteinExistence type="predicted"/>
<dbReference type="HOGENOM" id="CLU_198286_0_0_6"/>
<gene>
    <name evidence="1" type="ORF">IB75_07650</name>
</gene>
<reference evidence="1 2" key="1">
    <citation type="submission" date="2014-07" db="EMBL/GenBank/DDBJ databases">
        <title>Comparative analysis of Nitrosococcus oceani genome inventories of strains from Pacific and Atlantic gyres.</title>
        <authorList>
            <person name="Lim C.K."/>
            <person name="Wang L."/>
            <person name="Sayavedra-Soto L.A."/>
            <person name="Klotz M.G."/>
        </authorList>
    </citation>
    <scope>NUCLEOTIDE SEQUENCE [LARGE SCALE GENOMIC DNA]</scope>
    <source>
        <strain evidence="1 2">C-27</strain>
    </source>
</reference>
<dbReference type="EMBL" id="JPGN01000043">
    <property type="protein sequence ID" value="KFI19678.1"/>
    <property type="molecule type" value="Genomic_DNA"/>
</dbReference>
<comment type="caution">
    <text evidence="1">The sequence shown here is derived from an EMBL/GenBank/DDBJ whole genome shotgun (WGS) entry which is preliminary data.</text>
</comment>
<evidence type="ECO:0000313" key="1">
    <source>
        <dbReference type="EMBL" id="KFI19678.1"/>
    </source>
</evidence>
<accession>A0A0E2Z232</accession>
<dbReference type="AlphaFoldDB" id="A0A0E2Z232"/>
<sequence>MKNITLSADEHLIEAARQRAASEHTTLNAKFREWLEDYVQRQQQADEAMAFIRELRKHVRTGGRKFSRDEMNER</sequence>
<organism evidence="1 2">
    <name type="scientific">Nitrosococcus oceani C-27</name>
    <dbReference type="NCBI Taxonomy" id="314279"/>
    <lineage>
        <taxon>Bacteria</taxon>
        <taxon>Pseudomonadati</taxon>
        <taxon>Pseudomonadota</taxon>
        <taxon>Gammaproteobacteria</taxon>
        <taxon>Chromatiales</taxon>
        <taxon>Chromatiaceae</taxon>
        <taxon>Nitrosococcus</taxon>
    </lineage>
</organism>
<evidence type="ECO:0000313" key="2">
    <source>
        <dbReference type="Proteomes" id="UP000028839"/>
    </source>
</evidence>
<dbReference type="OrthoDB" id="598340at2"/>
<protein>
    <recommendedName>
        <fullName evidence="3">CopG family transcriptional regulator</fullName>
    </recommendedName>
</protein>